<sequence>MGVRGDERNKAGGCLARERQFPHRHSLCASVCQGRSREAERGEREKECQCGVWMVARFTGVANEVEMVLRFFVQ</sequence>
<comment type="caution">
    <text evidence="2">The sequence shown here is derived from an EMBL/GenBank/DDBJ whole genome shotgun (WGS) entry which is preliminary data.</text>
</comment>
<dbReference type="Proteomes" id="UP000315295">
    <property type="component" value="Unassembled WGS sequence"/>
</dbReference>
<keyword evidence="3" id="KW-1185">Reference proteome</keyword>
<proteinExistence type="predicted"/>
<dbReference type="AlphaFoldDB" id="A0A540L777"/>
<gene>
    <name evidence="1" type="ORF">C1H46_032110</name>
    <name evidence="2" type="ORF">C1H46_032111</name>
</gene>
<organism evidence="2 3">
    <name type="scientific">Malus baccata</name>
    <name type="common">Siberian crab apple</name>
    <name type="synonym">Pyrus baccata</name>
    <dbReference type="NCBI Taxonomy" id="106549"/>
    <lineage>
        <taxon>Eukaryota</taxon>
        <taxon>Viridiplantae</taxon>
        <taxon>Streptophyta</taxon>
        <taxon>Embryophyta</taxon>
        <taxon>Tracheophyta</taxon>
        <taxon>Spermatophyta</taxon>
        <taxon>Magnoliopsida</taxon>
        <taxon>eudicotyledons</taxon>
        <taxon>Gunneridae</taxon>
        <taxon>Pentapetalae</taxon>
        <taxon>rosids</taxon>
        <taxon>fabids</taxon>
        <taxon>Rosales</taxon>
        <taxon>Rosaceae</taxon>
        <taxon>Amygdaloideae</taxon>
        <taxon>Maleae</taxon>
        <taxon>Malus</taxon>
    </lineage>
</organism>
<protein>
    <submittedName>
        <fullName evidence="2">Uncharacterized protein</fullName>
    </submittedName>
</protein>
<evidence type="ECO:0000313" key="1">
    <source>
        <dbReference type="EMBL" id="TQD82337.1"/>
    </source>
</evidence>
<name>A0A540L777_MALBA</name>
<reference evidence="2 3" key="1">
    <citation type="journal article" date="2019" name="G3 (Bethesda)">
        <title>Sequencing of a Wild Apple (Malus baccata) Genome Unravels the Differences Between Cultivated and Wild Apple Species Regarding Disease Resistance and Cold Tolerance.</title>
        <authorList>
            <person name="Chen X."/>
        </authorList>
    </citation>
    <scope>NUCLEOTIDE SEQUENCE [LARGE SCALE GENOMIC DNA]</scope>
    <source>
        <strain evidence="3">cv. Shandingzi</strain>
        <tissue evidence="2">Leaves</tissue>
    </source>
</reference>
<dbReference type="EMBL" id="VIEB01000726">
    <property type="protein sequence ID" value="TQD82338.1"/>
    <property type="molecule type" value="Genomic_DNA"/>
</dbReference>
<dbReference type="EMBL" id="VIEB01000726">
    <property type="protein sequence ID" value="TQD82337.1"/>
    <property type="molecule type" value="Genomic_DNA"/>
</dbReference>
<evidence type="ECO:0000313" key="3">
    <source>
        <dbReference type="Proteomes" id="UP000315295"/>
    </source>
</evidence>
<evidence type="ECO:0000313" key="2">
    <source>
        <dbReference type="EMBL" id="TQD82338.1"/>
    </source>
</evidence>
<accession>A0A540L777</accession>